<feature type="region of interest" description="Disordered" evidence="17">
    <location>
        <begin position="238"/>
        <end position="268"/>
    </location>
</feature>
<keyword evidence="9" id="KW-0677">Repeat</keyword>
<keyword evidence="8" id="KW-0812">Transmembrane</keyword>
<feature type="non-terminal residue" evidence="18">
    <location>
        <position position="571"/>
    </location>
</feature>
<accession>A0A9P5A4N6</accession>
<evidence type="ECO:0000256" key="12">
    <source>
        <dbReference type="ARBA" id="ARBA00022927"/>
    </source>
</evidence>
<keyword evidence="11" id="KW-0931">ER-Golgi transport</keyword>
<evidence type="ECO:0000256" key="11">
    <source>
        <dbReference type="ARBA" id="ARBA00022892"/>
    </source>
</evidence>
<reference evidence="18" key="2">
    <citation type="submission" date="2020-02" db="EMBL/GenBank/DDBJ databases">
        <title>Identification and distribution of gene clusters putatively required for synthesis of sphingolipid metabolism inhibitors in phylogenetically diverse species of the filamentous fungus Fusarium.</title>
        <authorList>
            <person name="Kim H.-S."/>
            <person name="Busman M."/>
            <person name="Brown D.W."/>
            <person name="Divon H."/>
            <person name="Uhlig S."/>
            <person name="Proctor R.H."/>
        </authorList>
    </citation>
    <scope>NUCLEOTIDE SEQUENCE</scope>
    <source>
        <strain evidence="18">NRRL 25174</strain>
    </source>
</reference>
<evidence type="ECO:0000256" key="6">
    <source>
        <dbReference type="ARBA" id="ARBA00022448"/>
    </source>
</evidence>
<dbReference type="GO" id="GO:0006890">
    <property type="term" value="P:retrograde vesicle-mediated transport, Golgi to endoplasmic reticulum"/>
    <property type="evidence" value="ECO:0007669"/>
    <property type="project" value="TreeGrafter"/>
</dbReference>
<dbReference type="GO" id="GO:0005789">
    <property type="term" value="C:endoplasmic reticulum membrane"/>
    <property type="evidence" value="ECO:0007669"/>
    <property type="project" value="UniProtKB-SubCell"/>
</dbReference>
<keyword evidence="19" id="KW-1185">Reference proteome</keyword>
<name>A0A9P5A4N6_9HYPO</name>
<comment type="caution">
    <text evidence="18">The sequence shown here is derived from an EMBL/GenBank/DDBJ whole genome shotgun (WGS) entry which is preliminary data.</text>
</comment>
<dbReference type="InterPro" id="IPR028143">
    <property type="entry name" value="Get2/sif1"/>
</dbReference>
<feature type="compositionally biased region" description="Pro residues" evidence="17">
    <location>
        <begin position="23"/>
        <end position="36"/>
    </location>
</feature>
<dbReference type="PANTHER" id="PTHR28263">
    <property type="entry name" value="GOLGI TO ER TRAFFIC PROTEIN 2"/>
    <property type="match status" value="1"/>
</dbReference>
<keyword evidence="14" id="KW-0472">Membrane</keyword>
<evidence type="ECO:0000256" key="8">
    <source>
        <dbReference type="ARBA" id="ARBA00022692"/>
    </source>
</evidence>
<feature type="compositionally biased region" description="Pro residues" evidence="17">
    <location>
        <begin position="95"/>
        <end position="104"/>
    </location>
</feature>
<organism evidence="18 19">
    <name type="scientific">Fusarium beomiforme</name>
    <dbReference type="NCBI Taxonomy" id="44412"/>
    <lineage>
        <taxon>Eukaryota</taxon>
        <taxon>Fungi</taxon>
        <taxon>Dikarya</taxon>
        <taxon>Ascomycota</taxon>
        <taxon>Pezizomycotina</taxon>
        <taxon>Sordariomycetes</taxon>
        <taxon>Hypocreomycetidae</taxon>
        <taxon>Hypocreales</taxon>
        <taxon>Nectriaceae</taxon>
        <taxon>Fusarium</taxon>
        <taxon>Fusarium burgessii species complex</taxon>
    </lineage>
</organism>
<keyword evidence="13" id="KW-1133">Transmembrane helix</keyword>
<dbReference type="OrthoDB" id="5393181at2759"/>
<protein>
    <recommendedName>
        <fullName evidence="5">Protein transport protein SEC31</fullName>
    </recommendedName>
    <alternativeName>
        <fullName evidence="4">Protein transport protein sec31</fullName>
    </alternativeName>
</protein>
<keyword evidence="6" id="KW-0813">Transport</keyword>
<feature type="region of interest" description="Disordered" evidence="17">
    <location>
        <begin position="1"/>
        <end position="120"/>
    </location>
</feature>
<keyword evidence="12" id="KW-0653">Protein transport</keyword>
<evidence type="ECO:0000256" key="10">
    <source>
        <dbReference type="ARBA" id="ARBA00022824"/>
    </source>
</evidence>
<evidence type="ECO:0000256" key="5">
    <source>
        <dbReference type="ARBA" id="ARBA00021236"/>
    </source>
</evidence>
<evidence type="ECO:0000256" key="4">
    <source>
        <dbReference type="ARBA" id="ARBA00013507"/>
    </source>
</evidence>
<keyword evidence="10" id="KW-0256">Endoplasmic reticulum</keyword>
<evidence type="ECO:0000313" key="19">
    <source>
        <dbReference type="Proteomes" id="UP000730481"/>
    </source>
</evidence>
<keyword evidence="7" id="KW-0853">WD repeat</keyword>
<keyword evidence="15" id="KW-0968">Cytoplasmic vesicle</keyword>
<feature type="compositionally biased region" description="Basic and acidic residues" evidence="17">
    <location>
        <begin position="252"/>
        <end position="265"/>
    </location>
</feature>
<evidence type="ECO:0000256" key="7">
    <source>
        <dbReference type="ARBA" id="ARBA00022574"/>
    </source>
</evidence>
<feature type="compositionally biased region" description="Low complexity" evidence="17">
    <location>
        <begin position="53"/>
        <end position="67"/>
    </location>
</feature>
<feature type="region of interest" description="Disordered" evidence="17">
    <location>
        <begin position="309"/>
        <end position="334"/>
    </location>
</feature>
<evidence type="ECO:0000256" key="2">
    <source>
        <dbReference type="ARBA" id="ARBA00004397"/>
    </source>
</evidence>
<dbReference type="Pfam" id="PF08690">
    <property type="entry name" value="GET2"/>
    <property type="match status" value="1"/>
</dbReference>
<comment type="similarity">
    <text evidence="3">Belongs to the WD repeat SEC31 family.</text>
</comment>
<evidence type="ECO:0000256" key="15">
    <source>
        <dbReference type="ARBA" id="ARBA00023329"/>
    </source>
</evidence>
<reference evidence="18" key="1">
    <citation type="journal article" date="2017" name="Mycologia">
        <title>Fusarium algeriense, sp. nov., a novel toxigenic crown rot pathogen of durum wheat from Algeria is nested in the Fusarium burgessii species complex.</title>
        <authorList>
            <person name="Laraba I."/>
            <person name="Keddad A."/>
            <person name="Boureghda H."/>
            <person name="Abdallah N."/>
            <person name="Vaughan M.M."/>
            <person name="Proctor R.H."/>
            <person name="Busman M."/>
            <person name="O'Donnell K."/>
        </authorList>
    </citation>
    <scope>NUCLEOTIDE SEQUENCE</scope>
    <source>
        <strain evidence="18">NRRL 25174</strain>
    </source>
</reference>
<dbReference type="Gene3D" id="1.20.940.10">
    <property type="entry name" value="Functional domain of the splicing factor Prp18"/>
    <property type="match status" value="1"/>
</dbReference>
<feature type="compositionally biased region" description="Pro residues" evidence="17">
    <location>
        <begin position="68"/>
        <end position="88"/>
    </location>
</feature>
<evidence type="ECO:0000256" key="13">
    <source>
        <dbReference type="ARBA" id="ARBA00022989"/>
    </source>
</evidence>
<evidence type="ECO:0000256" key="9">
    <source>
        <dbReference type="ARBA" id="ARBA00022737"/>
    </source>
</evidence>
<evidence type="ECO:0000256" key="3">
    <source>
        <dbReference type="ARBA" id="ARBA00009358"/>
    </source>
</evidence>
<dbReference type="GO" id="GO:0012507">
    <property type="term" value="C:ER to Golgi transport vesicle membrane"/>
    <property type="evidence" value="ECO:0007669"/>
    <property type="project" value="UniProtKB-SubCell"/>
</dbReference>
<gene>
    <name evidence="18" type="ORF">FBEOM_14556</name>
</gene>
<evidence type="ECO:0000256" key="17">
    <source>
        <dbReference type="SAM" id="MobiDB-lite"/>
    </source>
</evidence>
<comment type="function">
    <text evidence="16">Component of the coat protein complex II (COPII) which promotes the formation of transport vesicles from the endoplasmic reticulum (ER). The coat has two main functions, the physical deformation of the endoplasmic reticulum membrane into vesicles and the selection of cargo molecules.</text>
</comment>
<sequence>PTNRYAPTPAAQQQQQYSQSPGSVPPPGAASRPPPAGSFGAPPQRSTPHNQYAPSPYGAPPAQQSAPPTGPPPTGPPPMSRPGPPGGPPVDSSPKPTPPPPQASAPPKARYPAGDRSHIPPNAQRLVDILDQDMQRVASKAPATFAPQVKDTQKRLGLLFDHLNNEELVKSDTIAQLTELANAIEVKNYEGAHKLQVEIQRDKTEECGNWMVGVKRLISMSKATPHACSLKYRIMSETKQSPEDAAAQRASEQARLRKERREAKLKAGGSARLNKITGLGGRIPGGAIQMPDASLSANAPTPAPALAASVSTASATADHADPEEVDISDHYYEPKRITTSRKNAPEITEPAISEDQLRQMMLGFERGNGSGTASPVPGGAEEDPMMKMMSQLMAGAGLPAGSMPPFPGMPGVTPGQAPPVPPTAAHNSASTNLWRLLHALVALGLGFYIVILTPFTGSKIERERASLAGTTPADTLIAAAEPELETELEHRKKLFFWTFATAESLLLTTRFFLDRRGSPPAGIVGTVVQFLPQPAKGYVEIVMRYGQIFTTVRSDMLACIFVLGAVAWFKG</sequence>
<evidence type="ECO:0000313" key="18">
    <source>
        <dbReference type="EMBL" id="KAF4331684.1"/>
    </source>
</evidence>
<proteinExistence type="inferred from homology"/>
<feature type="compositionally biased region" description="Low complexity" evidence="17">
    <location>
        <begin position="1"/>
        <end position="22"/>
    </location>
</feature>
<dbReference type="EMBL" id="PVQB02001516">
    <property type="protein sequence ID" value="KAF4331684.1"/>
    <property type="molecule type" value="Genomic_DNA"/>
</dbReference>
<evidence type="ECO:0000256" key="14">
    <source>
        <dbReference type="ARBA" id="ARBA00023136"/>
    </source>
</evidence>
<evidence type="ECO:0000256" key="1">
    <source>
        <dbReference type="ARBA" id="ARBA00004299"/>
    </source>
</evidence>
<dbReference type="GO" id="GO:0015031">
    <property type="term" value="P:protein transport"/>
    <property type="evidence" value="ECO:0007669"/>
    <property type="project" value="UniProtKB-KW"/>
</dbReference>
<dbReference type="PANTHER" id="PTHR28263:SF1">
    <property type="entry name" value="GOLGI TO ER TRAFFIC PROTEIN 2"/>
    <property type="match status" value="1"/>
</dbReference>
<dbReference type="Proteomes" id="UP000730481">
    <property type="component" value="Unassembled WGS sequence"/>
</dbReference>
<dbReference type="FunFam" id="1.20.940.10:FF:000007">
    <property type="entry name" value="Protein transport protein (SEC31), putative"/>
    <property type="match status" value="1"/>
</dbReference>
<feature type="compositionally biased region" description="Basic and acidic residues" evidence="17">
    <location>
        <begin position="318"/>
        <end position="334"/>
    </location>
</feature>
<evidence type="ECO:0000256" key="16">
    <source>
        <dbReference type="ARBA" id="ARBA00025471"/>
    </source>
</evidence>
<comment type="subcellular location">
    <subcellularLocation>
        <location evidence="1">Cytoplasmic vesicle</location>
        <location evidence="1">COPII-coated vesicle membrane</location>
        <topology evidence="1">Peripheral membrane protein</topology>
        <orientation evidence="1">Cytoplasmic side</orientation>
    </subcellularLocation>
    <subcellularLocation>
        <location evidence="2">Endoplasmic reticulum membrane</location>
        <topology evidence="2">Peripheral membrane protein</topology>
        <orientation evidence="2">Cytoplasmic side</orientation>
    </subcellularLocation>
</comment>
<dbReference type="AlphaFoldDB" id="A0A9P5A4N6"/>